<feature type="non-terminal residue" evidence="2">
    <location>
        <position position="1"/>
    </location>
</feature>
<organism evidence="2 3">
    <name type="scientific">Thalassiosira oceanica</name>
    <name type="common">Marine diatom</name>
    <dbReference type="NCBI Taxonomy" id="159749"/>
    <lineage>
        <taxon>Eukaryota</taxon>
        <taxon>Sar</taxon>
        <taxon>Stramenopiles</taxon>
        <taxon>Ochrophyta</taxon>
        <taxon>Bacillariophyta</taxon>
        <taxon>Coscinodiscophyceae</taxon>
        <taxon>Thalassiosirophycidae</taxon>
        <taxon>Thalassiosirales</taxon>
        <taxon>Thalassiosiraceae</taxon>
        <taxon>Thalassiosira</taxon>
    </lineage>
</organism>
<feature type="compositionally biased region" description="Basic and acidic residues" evidence="1">
    <location>
        <begin position="19"/>
        <end position="33"/>
    </location>
</feature>
<protein>
    <recommendedName>
        <fullName evidence="4">B30.2/SPRY domain-containing protein</fullName>
    </recommendedName>
</protein>
<dbReference type="SUPFAM" id="SSF49899">
    <property type="entry name" value="Concanavalin A-like lectins/glucanases"/>
    <property type="match status" value="1"/>
</dbReference>
<evidence type="ECO:0000313" key="3">
    <source>
        <dbReference type="Proteomes" id="UP000266841"/>
    </source>
</evidence>
<proteinExistence type="predicted"/>
<dbReference type="Proteomes" id="UP000266841">
    <property type="component" value="Unassembled WGS sequence"/>
</dbReference>
<accession>K0TR45</accession>
<evidence type="ECO:0000313" key="2">
    <source>
        <dbReference type="EMBL" id="EJK77157.1"/>
    </source>
</evidence>
<dbReference type="OrthoDB" id="5951542at2759"/>
<sequence length="352" mass="39222">DHDKADEPLTTVRASFPPREGRTNRHPDWKGRQASDCTANDYSASLTFTMMQPRDSKRAKPLPDPTLIEALDNDLLLRCASYLDADSLARLGRASAAFGIPQAGQQRSLANEAAHQLFRRSATDGERRCLPKNDDESDIGLYRALEQLREPLSFDELAGRGFSPQEHPARVTHTRGHWSTAVSGHVMRGGRHFVEFTIYNDDDQNAPVVGLGVIRPVSLTDGIDLGADWWGNVNPIFVSSSHNPEVSEKLRSQRTAKWGDSNIHCCSYYCSDGDCERTDWDRGEETDYEWHGRENLDGNGTIGLLLDLDEGTLSVFNNHRRLGVMNDGGLSGEYCWFVSVLTSCVISILKRS</sequence>
<gene>
    <name evidence="2" type="ORF">THAOC_01030</name>
</gene>
<keyword evidence="3" id="KW-1185">Reference proteome</keyword>
<dbReference type="Gene3D" id="2.60.120.920">
    <property type="match status" value="1"/>
</dbReference>
<dbReference type="EMBL" id="AGNL01001239">
    <property type="protein sequence ID" value="EJK77157.1"/>
    <property type="molecule type" value="Genomic_DNA"/>
</dbReference>
<evidence type="ECO:0008006" key="4">
    <source>
        <dbReference type="Google" id="ProtNLM"/>
    </source>
</evidence>
<dbReference type="InterPro" id="IPR013320">
    <property type="entry name" value="ConA-like_dom_sf"/>
</dbReference>
<dbReference type="AlphaFoldDB" id="K0TR45"/>
<feature type="region of interest" description="Disordered" evidence="1">
    <location>
        <begin position="1"/>
        <end position="36"/>
    </location>
</feature>
<dbReference type="InterPro" id="IPR043136">
    <property type="entry name" value="B30.2/SPRY_sf"/>
</dbReference>
<name>K0TR45_THAOC</name>
<comment type="caution">
    <text evidence="2">The sequence shown here is derived from an EMBL/GenBank/DDBJ whole genome shotgun (WGS) entry which is preliminary data.</text>
</comment>
<evidence type="ECO:0000256" key="1">
    <source>
        <dbReference type="SAM" id="MobiDB-lite"/>
    </source>
</evidence>
<reference evidence="2 3" key="1">
    <citation type="journal article" date="2012" name="Genome Biol.">
        <title>Genome and low-iron response of an oceanic diatom adapted to chronic iron limitation.</title>
        <authorList>
            <person name="Lommer M."/>
            <person name="Specht M."/>
            <person name="Roy A.S."/>
            <person name="Kraemer L."/>
            <person name="Andreson R."/>
            <person name="Gutowska M.A."/>
            <person name="Wolf J."/>
            <person name="Bergner S.V."/>
            <person name="Schilhabel M.B."/>
            <person name="Klostermeier U.C."/>
            <person name="Beiko R.G."/>
            <person name="Rosenstiel P."/>
            <person name="Hippler M."/>
            <person name="Laroche J."/>
        </authorList>
    </citation>
    <scope>NUCLEOTIDE SEQUENCE [LARGE SCALE GENOMIC DNA]</scope>
    <source>
        <strain evidence="2 3">CCMP1005</strain>
    </source>
</reference>